<accession>A0A0C3B4R5</accession>
<organism evidence="1 2">
    <name type="scientific">Serendipita vermifera MAFF 305830</name>
    <dbReference type="NCBI Taxonomy" id="933852"/>
    <lineage>
        <taxon>Eukaryota</taxon>
        <taxon>Fungi</taxon>
        <taxon>Dikarya</taxon>
        <taxon>Basidiomycota</taxon>
        <taxon>Agaricomycotina</taxon>
        <taxon>Agaricomycetes</taxon>
        <taxon>Sebacinales</taxon>
        <taxon>Serendipitaceae</taxon>
        <taxon>Serendipita</taxon>
    </lineage>
</organism>
<sequence>MIDERRQSATDGANGQADLFTNLINGTSSEEVGKSFDQLSDEELMGTSASLLLFRQGLIFACPRKCIHFPFRWYVLPSPSGFRSNIADLGHETTCSFARVHLGSFGDSSRYSREGLSGATEHSTGRGVTYLRSCR</sequence>
<protein>
    <submittedName>
        <fullName evidence="1">Uncharacterized protein</fullName>
    </submittedName>
</protein>
<dbReference type="AlphaFoldDB" id="A0A0C3B4R5"/>
<dbReference type="EMBL" id="KN824306">
    <property type="protein sequence ID" value="KIM26471.1"/>
    <property type="molecule type" value="Genomic_DNA"/>
</dbReference>
<gene>
    <name evidence="1" type="ORF">M408DRAFT_330617</name>
</gene>
<dbReference type="HOGENOM" id="CLU_1887030_0_0_1"/>
<evidence type="ECO:0000313" key="1">
    <source>
        <dbReference type="EMBL" id="KIM26471.1"/>
    </source>
</evidence>
<reference evidence="2" key="2">
    <citation type="submission" date="2015-01" db="EMBL/GenBank/DDBJ databases">
        <title>Evolutionary Origins and Diversification of the Mycorrhizal Mutualists.</title>
        <authorList>
            <consortium name="DOE Joint Genome Institute"/>
            <consortium name="Mycorrhizal Genomics Consortium"/>
            <person name="Kohler A."/>
            <person name="Kuo A."/>
            <person name="Nagy L.G."/>
            <person name="Floudas D."/>
            <person name="Copeland A."/>
            <person name="Barry K.W."/>
            <person name="Cichocki N."/>
            <person name="Veneault-Fourrey C."/>
            <person name="LaButti K."/>
            <person name="Lindquist E.A."/>
            <person name="Lipzen A."/>
            <person name="Lundell T."/>
            <person name="Morin E."/>
            <person name="Murat C."/>
            <person name="Riley R."/>
            <person name="Ohm R."/>
            <person name="Sun H."/>
            <person name="Tunlid A."/>
            <person name="Henrissat B."/>
            <person name="Grigoriev I.V."/>
            <person name="Hibbett D.S."/>
            <person name="Martin F."/>
        </authorList>
    </citation>
    <scope>NUCLEOTIDE SEQUENCE [LARGE SCALE GENOMIC DNA]</scope>
    <source>
        <strain evidence="2">MAFF 305830</strain>
    </source>
</reference>
<proteinExistence type="predicted"/>
<reference evidence="1 2" key="1">
    <citation type="submission" date="2014-04" db="EMBL/GenBank/DDBJ databases">
        <authorList>
            <consortium name="DOE Joint Genome Institute"/>
            <person name="Kuo A."/>
            <person name="Zuccaro A."/>
            <person name="Kohler A."/>
            <person name="Nagy L.G."/>
            <person name="Floudas D."/>
            <person name="Copeland A."/>
            <person name="Barry K.W."/>
            <person name="Cichocki N."/>
            <person name="Veneault-Fourrey C."/>
            <person name="LaButti K."/>
            <person name="Lindquist E.A."/>
            <person name="Lipzen A."/>
            <person name="Lundell T."/>
            <person name="Morin E."/>
            <person name="Murat C."/>
            <person name="Sun H."/>
            <person name="Tunlid A."/>
            <person name="Henrissat B."/>
            <person name="Grigoriev I.V."/>
            <person name="Hibbett D.S."/>
            <person name="Martin F."/>
            <person name="Nordberg H.P."/>
            <person name="Cantor M.N."/>
            <person name="Hua S.X."/>
        </authorList>
    </citation>
    <scope>NUCLEOTIDE SEQUENCE [LARGE SCALE GENOMIC DNA]</scope>
    <source>
        <strain evidence="1 2">MAFF 305830</strain>
    </source>
</reference>
<evidence type="ECO:0000313" key="2">
    <source>
        <dbReference type="Proteomes" id="UP000054097"/>
    </source>
</evidence>
<keyword evidence="2" id="KW-1185">Reference proteome</keyword>
<dbReference type="OrthoDB" id="1470350at2759"/>
<dbReference type="Proteomes" id="UP000054097">
    <property type="component" value="Unassembled WGS sequence"/>
</dbReference>
<name>A0A0C3B4R5_SERVB</name>